<keyword evidence="2" id="KW-0732">Signal</keyword>
<accession>A0A058Z034</accession>
<dbReference type="EMBL" id="KB932215">
    <property type="protein sequence ID" value="KCV67605.1"/>
    <property type="molecule type" value="Genomic_DNA"/>
</dbReference>
<organism evidence="3">
    <name type="scientific">Fonticula alba</name>
    <name type="common">Slime mold</name>
    <dbReference type="NCBI Taxonomy" id="691883"/>
    <lineage>
        <taxon>Eukaryota</taxon>
        <taxon>Rotosphaerida</taxon>
        <taxon>Fonticulaceae</taxon>
        <taxon>Fonticula</taxon>
    </lineage>
</organism>
<feature type="region of interest" description="Disordered" evidence="1">
    <location>
        <begin position="44"/>
        <end position="64"/>
    </location>
</feature>
<feature type="signal peptide" evidence="2">
    <location>
        <begin position="1"/>
        <end position="39"/>
    </location>
</feature>
<evidence type="ECO:0000313" key="3">
    <source>
        <dbReference type="EMBL" id="KCV67605.1"/>
    </source>
</evidence>
<protein>
    <submittedName>
        <fullName evidence="3">Uncharacterized protein</fullName>
    </submittedName>
</protein>
<proteinExistence type="predicted"/>
<sequence>MHHRASPAAAAAAAGRSPATVFGGLLLLLLLLLPALTAAAPQHNAHDDAEASGLPPRMATGLDGRPEWMSQELLSRAIRMVRERPALSSEVAAKAAAMRAASASSSTSSSSSFFAPGGAKSQAAATQADTMSASSGIPEECQFRPPPLVAPYLKCECDDYYFGTGSSQSAARAASEAAARPAIAASLGLHGTHGQDHDDAALAANSNTGSSECFPLLPGLPLMTPLSQEFVFPADNFTIASLYQHNHRPTFDMVIMSSTYVSNYHDMQEEPDLDFLNFSPYYRFDGFPGAPQPKGGPLSYLRIPNITNLPEGYGIQNLCPLDASIAYMSDRDFNEFLFPLSMQYFLHPSTLPPADANPAAAVWPHGPTDMPAKELPALGRA</sequence>
<dbReference type="GeneID" id="20530597"/>
<evidence type="ECO:0000256" key="2">
    <source>
        <dbReference type="SAM" id="SignalP"/>
    </source>
</evidence>
<dbReference type="AlphaFoldDB" id="A0A058Z034"/>
<keyword evidence="4" id="KW-1185">Reference proteome</keyword>
<gene>
    <name evidence="3" type="ORF">H696_05872</name>
</gene>
<evidence type="ECO:0000256" key="1">
    <source>
        <dbReference type="SAM" id="MobiDB-lite"/>
    </source>
</evidence>
<dbReference type="Proteomes" id="UP000030693">
    <property type="component" value="Unassembled WGS sequence"/>
</dbReference>
<name>A0A058Z034_FONAL</name>
<reference evidence="3" key="1">
    <citation type="submission" date="2013-04" db="EMBL/GenBank/DDBJ databases">
        <title>The Genome Sequence of Fonticula alba ATCC 38817.</title>
        <authorList>
            <consortium name="The Broad Institute Genomics Platform"/>
            <person name="Russ C."/>
            <person name="Cuomo C."/>
            <person name="Burger G."/>
            <person name="Gray M.W."/>
            <person name="Holland P.W.H."/>
            <person name="King N."/>
            <person name="Lang F.B.F."/>
            <person name="Roger A.J."/>
            <person name="Ruiz-Trillo I."/>
            <person name="Brown M."/>
            <person name="Walker B."/>
            <person name="Young S."/>
            <person name="Zeng Q."/>
            <person name="Gargeya S."/>
            <person name="Fitzgerald M."/>
            <person name="Haas B."/>
            <person name="Abouelleil A."/>
            <person name="Allen A.W."/>
            <person name="Alvarado L."/>
            <person name="Arachchi H.M."/>
            <person name="Berlin A.M."/>
            <person name="Chapman S.B."/>
            <person name="Gainer-Dewar J."/>
            <person name="Goldberg J."/>
            <person name="Griggs A."/>
            <person name="Gujja S."/>
            <person name="Hansen M."/>
            <person name="Howarth C."/>
            <person name="Imamovic A."/>
            <person name="Ireland A."/>
            <person name="Larimer J."/>
            <person name="McCowan C."/>
            <person name="Murphy C."/>
            <person name="Pearson M."/>
            <person name="Poon T.W."/>
            <person name="Priest M."/>
            <person name="Roberts A."/>
            <person name="Saif S."/>
            <person name="Shea T."/>
            <person name="Sisk P."/>
            <person name="Sykes S."/>
            <person name="Wortman J."/>
            <person name="Nusbaum C."/>
            <person name="Birren B."/>
        </authorList>
    </citation>
    <scope>NUCLEOTIDE SEQUENCE [LARGE SCALE GENOMIC DNA]</scope>
    <source>
        <strain evidence="3">ATCC 38817</strain>
    </source>
</reference>
<dbReference type="RefSeq" id="XP_009497943.1">
    <property type="nucleotide sequence ID" value="XM_009499668.1"/>
</dbReference>
<evidence type="ECO:0000313" key="4">
    <source>
        <dbReference type="Proteomes" id="UP000030693"/>
    </source>
</evidence>
<feature type="chain" id="PRO_5001570572" evidence="2">
    <location>
        <begin position="40"/>
        <end position="381"/>
    </location>
</feature>